<evidence type="ECO:0000256" key="2">
    <source>
        <dbReference type="ARBA" id="ARBA00022723"/>
    </source>
</evidence>
<gene>
    <name evidence="10" type="ORF">CONLIGDRAFT_390753</name>
</gene>
<dbReference type="CDD" id="cd00067">
    <property type="entry name" value="GAL4"/>
    <property type="match status" value="1"/>
</dbReference>
<dbReference type="InParanoid" id="A0A1J7JM09"/>
<dbReference type="SMART" id="SM00906">
    <property type="entry name" value="Fungal_trans"/>
    <property type="match status" value="1"/>
</dbReference>
<dbReference type="CDD" id="cd14723">
    <property type="entry name" value="ZIP_Ppr1"/>
    <property type="match status" value="1"/>
</dbReference>
<dbReference type="InterPro" id="IPR051615">
    <property type="entry name" value="Transcr_Regulatory_Elem"/>
</dbReference>
<proteinExistence type="predicted"/>
<reference evidence="10 11" key="1">
    <citation type="submission" date="2016-10" db="EMBL/GenBank/DDBJ databases">
        <title>Draft genome sequence of Coniochaeta ligniaria NRRL30616, a lignocellulolytic fungus for bioabatement of inhibitors in plant biomass hydrolysates.</title>
        <authorList>
            <consortium name="DOE Joint Genome Institute"/>
            <person name="Jimenez D.J."/>
            <person name="Hector R.E."/>
            <person name="Riley R."/>
            <person name="Sun H."/>
            <person name="Grigoriev I.V."/>
            <person name="Van Elsas J.D."/>
            <person name="Nichols N.N."/>
        </authorList>
    </citation>
    <scope>NUCLEOTIDE SEQUENCE [LARGE SCALE GENOMIC DNA]</scope>
    <source>
        <strain evidence="10 11">NRRL 30616</strain>
    </source>
</reference>
<evidence type="ECO:0000256" key="7">
    <source>
        <dbReference type="ARBA" id="ARBA00023242"/>
    </source>
</evidence>
<feature type="region of interest" description="Disordered" evidence="8">
    <location>
        <begin position="138"/>
        <end position="166"/>
    </location>
</feature>
<feature type="compositionally biased region" description="Low complexity" evidence="8">
    <location>
        <begin position="148"/>
        <end position="161"/>
    </location>
</feature>
<dbReference type="Pfam" id="PF04082">
    <property type="entry name" value="Fungal_trans"/>
    <property type="match status" value="1"/>
</dbReference>
<dbReference type="Proteomes" id="UP000182658">
    <property type="component" value="Unassembled WGS sequence"/>
</dbReference>
<evidence type="ECO:0000256" key="8">
    <source>
        <dbReference type="SAM" id="MobiDB-lite"/>
    </source>
</evidence>
<keyword evidence="11" id="KW-1185">Reference proteome</keyword>
<keyword evidence="5" id="KW-0238">DNA-binding</keyword>
<keyword evidence="3" id="KW-0862">Zinc</keyword>
<evidence type="ECO:0000259" key="9">
    <source>
        <dbReference type="SMART" id="SM00906"/>
    </source>
</evidence>
<keyword evidence="4" id="KW-0805">Transcription regulation</keyword>
<dbReference type="GO" id="GO:0005634">
    <property type="term" value="C:nucleus"/>
    <property type="evidence" value="ECO:0007669"/>
    <property type="project" value="UniProtKB-SubCell"/>
</dbReference>
<organism evidence="10 11">
    <name type="scientific">Coniochaeta ligniaria NRRL 30616</name>
    <dbReference type="NCBI Taxonomy" id="1408157"/>
    <lineage>
        <taxon>Eukaryota</taxon>
        <taxon>Fungi</taxon>
        <taxon>Dikarya</taxon>
        <taxon>Ascomycota</taxon>
        <taxon>Pezizomycotina</taxon>
        <taxon>Sordariomycetes</taxon>
        <taxon>Sordariomycetidae</taxon>
        <taxon>Coniochaetales</taxon>
        <taxon>Coniochaetaceae</taxon>
        <taxon>Coniochaeta</taxon>
    </lineage>
</organism>
<name>A0A1J7JM09_9PEZI</name>
<keyword evidence="7" id="KW-0539">Nucleus</keyword>
<dbReference type="InterPro" id="IPR007219">
    <property type="entry name" value="XnlR_reg_dom"/>
</dbReference>
<feature type="domain" description="Xylanolytic transcriptional activator regulatory" evidence="9">
    <location>
        <begin position="291"/>
        <end position="368"/>
    </location>
</feature>
<dbReference type="Pfam" id="PF00172">
    <property type="entry name" value="Zn_clus"/>
    <property type="match status" value="1"/>
</dbReference>
<dbReference type="AlphaFoldDB" id="A0A1J7JM09"/>
<dbReference type="SUPFAM" id="SSF57701">
    <property type="entry name" value="Zn2/Cys6 DNA-binding domain"/>
    <property type="match status" value="1"/>
</dbReference>
<feature type="compositionally biased region" description="Polar residues" evidence="8">
    <location>
        <begin position="138"/>
        <end position="147"/>
    </location>
</feature>
<keyword evidence="6" id="KW-0804">Transcription</keyword>
<dbReference type="InterPro" id="IPR036864">
    <property type="entry name" value="Zn2-C6_fun-type_DNA-bd_sf"/>
</dbReference>
<dbReference type="PANTHER" id="PTHR31313">
    <property type="entry name" value="TY1 ENHANCER ACTIVATOR"/>
    <property type="match status" value="1"/>
</dbReference>
<dbReference type="InterPro" id="IPR001138">
    <property type="entry name" value="Zn2Cys6_DnaBD"/>
</dbReference>
<evidence type="ECO:0000256" key="3">
    <source>
        <dbReference type="ARBA" id="ARBA00022833"/>
    </source>
</evidence>
<dbReference type="CDD" id="cd12148">
    <property type="entry name" value="fungal_TF_MHR"/>
    <property type="match status" value="1"/>
</dbReference>
<evidence type="ECO:0000256" key="5">
    <source>
        <dbReference type="ARBA" id="ARBA00023125"/>
    </source>
</evidence>
<dbReference type="OrthoDB" id="2154091at2759"/>
<evidence type="ECO:0000256" key="1">
    <source>
        <dbReference type="ARBA" id="ARBA00004123"/>
    </source>
</evidence>
<dbReference type="Gene3D" id="4.10.240.10">
    <property type="entry name" value="Zn(2)-C6 fungal-type DNA-binding domain"/>
    <property type="match status" value="1"/>
</dbReference>
<dbReference type="GO" id="GO:0006351">
    <property type="term" value="P:DNA-templated transcription"/>
    <property type="evidence" value="ECO:0007669"/>
    <property type="project" value="InterPro"/>
</dbReference>
<evidence type="ECO:0000313" key="10">
    <source>
        <dbReference type="EMBL" id="OIW28738.1"/>
    </source>
</evidence>
<evidence type="ECO:0000256" key="4">
    <source>
        <dbReference type="ARBA" id="ARBA00023015"/>
    </source>
</evidence>
<protein>
    <recommendedName>
        <fullName evidence="9">Xylanolytic transcriptional activator regulatory domain-containing protein</fullName>
    </recommendedName>
</protein>
<dbReference type="GO" id="GO:0003677">
    <property type="term" value="F:DNA binding"/>
    <property type="evidence" value="ECO:0007669"/>
    <property type="project" value="UniProtKB-KW"/>
</dbReference>
<keyword evidence="2" id="KW-0479">Metal-binding</keyword>
<evidence type="ECO:0000256" key="6">
    <source>
        <dbReference type="ARBA" id="ARBA00023163"/>
    </source>
</evidence>
<sequence>MPPGRASSAVRDEQRYAARKCDGDRPTCSRCLGRKVECVYTTEDDHRGSAPKSYVRLLQARVKVLEQVLWLHSIDVDASVAQLMAQGALSSDDSPVVDDKQPSTTVDGALCLGESLDLSDEIEQARYYGSASGRLEFQSQQGTDSDGTSPASTVTSPVSPSNLKSNSYSQALGAETEIPEELMNHLIDLYFEWEQPWCQVVDEHLFRQSKENNGRYYSLLLLNCILALGSRYSDRPEVRSDPEDPNTAGRIYFETAEVLLHFDLKSPSITTIQSLAIMAILYVAVGSDAAGWLHHGMATRLALDIGLNLDPSMLTGSSRMSPEEAELRRQIYWALYCTDKLWGSYTGRVCTMLDSQGVVNLPSAPSCAAPISPHRRSTFADAGTLASLHRALSTHCQILEKILLNLYAPKRLPQEAQRRSFLDTCLLTLKQWFYSLPRELKIDRGGDTNLFPHAYVLNMVYHTSIILLAKPFLPSTRDPPSDQLPSVPGQEKLPQKAAFLCLEAAKDMSPWRQVSADLHKLSEKSSYGDTLHTLCCARDAPRSQIEGCFCQRSGGGARPVLYKDTAGTLGLVDTPPEILAVCTAHG</sequence>
<dbReference type="GO" id="GO:0000981">
    <property type="term" value="F:DNA-binding transcription factor activity, RNA polymerase II-specific"/>
    <property type="evidence" value="ECO:0007669"/>
    <property type="project" value="InterPro"/>
</dbReference>
<dbReference type="STRING" id="1408157.A0A1J7JM09"/>
<dbReference type="EMBL" id="KV875098">
    <property type="protein sequence ID" value="OIW28738.1"/>
    <property type="molecule type" value="Genomic_DNA"/>
</dbReference>
<dbReference type="GO" id="GO:0008270">
    <property type="term" value="F:zinc ion binding"/>
    <property type="evidence" value="ECO:0007669"/>
    <property type="project" value="InterPro"/>
</dbReference>
<dbReference type="PANTHER" id="PTHR31313:SF83">
    <property type="entry name" value="ZN(II)2CYS6 TRANSCRIPTION FACTOR (EUROFUNG)"/>
    <property type="match status" value="1"/>
</dbReference>
<comment type="subcellular location">
    <subcellularLocation>
        <location evidence="1">Nucleus</location>
    </subcellularLocation>
</comment>
<accession>A0A1J7JM09</accession>
<evidence type="ECO:0000313" key="11">
    <source>
        <dbReference type="Proteomes" id="UP000182658"/>
    </source>
</evidence>